<reference evidence="1" key="1">
    <citation type="submission" date="2013-01" db="EMBL/GenBank/DDBJ databases">
        <title>Genome assembly of Mariniradius saccharolyticus AK6.</title>
        <authorList>
            <person name="Vaidya B."/>
            <person name="Khatri I."/>
            <person name="Tanuku N.R.S."/>
            <person name="Subramanian S."/>
            <person name="Pinnaka A."/>
        </authorList>
    </citation>
    <scope>NUCLEOTIDE SEQUENCE [LARGE SCALE GENOMIC DNA]</scope>
    <source>
        <strain evidence="1">AK6</strain>
    </source>
</reference>
<protein>
    <submittedName>
        <fullName evidence="1">Uncharacterized protein</fullName>
    </submittedName>
</protein>
<dbReference type="AlphaFoldDB" id="M7XA78"/>
<dbReference type="Proteomes" id="UP000010953">
    <property type="component" value="Unassembled WGS sequence"/>
</dbReference>
<sequence length="42" mass="4998">MAMSKKRWLHRSLFQSGAKNVMPQIGLLRLFSHHRLFEAINF</sequence>
<evidence type="ECO:0000313" key="2">
    <source>
        <dbReference type="Proteomes" id="UP000010953"/>
    </source>
</evidence>
<evidence type="ECO:0000313" key="1">
    <source>
        <dbReference type="EMBL" id="EMS34320.1"/>
    </source>
</evidence>
<organism evidence="1 2">
    <name type="scientific">Mariniradius saccharolyticus AK6</name>
    <dbReference type="NCBI Taxonomy" id="1239962"/>
    <lineage>
        <taxon>Bacteria</taxon>
        <taxon>Pseudomonadati</taxon>
        <taxon>Bacteroidota</taxon>
        <taxon>Cytophagia</taxon>
        <taxon>Cytophagales</taxon>
        <taxon>Cyclobacteriaceae</taxon>
        <taxon>Mariniradius</taxon>
    </lineage>
</organism>
<gene>
    <name evidence="1" type="ORF">C943_03539</name>
</gene>
<comment type="caution">
    <text evidence="1">The sequence shown here is derived from an EMBL/GenBank/DDBJ whole genome shotgun (WGS) entry which is preliminary data.</text>
</comment>
<keyword evidence="2" id="KW-1185">Reference proteome</keyword>
<accession>M7XA78</accession>
<dbReference type="EMBL" id="AMZY02000006">
    <property type="protein sequence ID" value="EMS34320.1"/>
    <property type="molecule type" value="Genomic_DNA"/>
</dbReference>
<dbReference type="InParanoid" id="M7XA78"/>
<dbReference type="STRING" id="1239962.C943_03539"/>
<name>M7XA78_9BACT</name>
<proteinExistence type="predicted"/>